<evidence type="ECO:0000313" key="4">
    <source>
        <dbReference type="Proteomes" id="UP001295423"/>
    </source>
</evidence>
<dbReference type="InterPro" id="IPR036873">
    <property type="entry name" value="Rhodanese-like_dom_sf"/>
</dbReference>
<dbReference type="CDD" id="cd00158">
    <property type="entry name" value="RHOD"/>
    <property type="match status" value="1"/>
</dbReference>
<protein>
    <recommendedName>
        <fullName evidence="2">Rhodanese domain-containing protein</fullName>
    </recommendedName>
</protein>
<dbReference type="Pfam" id="PF00581">
    <property type="entry name" value="Rhodanese"/>
    <property type="match status" value="1"/>
</dbReference>
<evidence type="ECO:0000313" key="3">
    <source>
        <dbReference type="EMBL" id="CAJ1932364.1"/>
    </source>
</evidence>
<accession>A0AAD2FCY7</accession>
<feature type="compositionally biased region" description="Polar residues" evidence="1">
    <location>
        <begin position="1"/>
        <end position="19"/>
    </location>
</feature>
<dbReference type="AlphaFoldDB" id="A0AAD2FCY7"/>
<dbReference type="PROSITE" id="PS50206">
    <property type="entry name" value="RHODANESE_3"/>
    <property type="match status" value="1"/>
</dbReference>
<sequence length="204" mass="23445">MTTEETSPSNDQVESSSPTEKACDEEWRKYRSNFPSISYMTSKELVQQEDKVMLVDVRTDAEQKVSMIPNSMTFEEWKQNELPKLIQADADDSSKKADNNKIVFYCTIGYRSGVEAKKFQDAYPDLKFYSLDGIVPYTQLGLPLVERNQTNKEEQPKETNRVHVFGPAWSKFANPEFDVVIFSKTKFLMEGIAVKFKQFFGGTK</sequence>
<name>A0AAD2FCY7_9STRA</name>
<feature type="domain" description="Rhodanese" evidence="2">
    <location>
        <begin position="48"/>
        <end position="146"/>
    </location>
</feature>
<keyword evidence="4" id="KW-1185">Reference proteome</keyword>
<dbReference type="EMBL" id="CAKOGP040000224">
    <property type="protein sequence ID" value="CAJ1932364.1"/>
    <property type="molecule type" value="Genomic_DNA"/>
</dbReference>
<dbReference type="SUPFAM" id="SSF52821">
    <property type="entry name" value="Rhodanese/Cell cycle control phosphatase"/>
    <property type="match status" value="1"/>
</dbReference>
<gene>
    <name evidence="3" type="ORF">CYCCA115_LOCUS2799</name>
</gene>
<dbReference type="InterPro" id="IPR001763">
    <property type="entry name" value="Rhodanese-like_dom"/>
</dbReference>
<reference evidence="3" key="1">
    <citation type="submission" date="2023-08" db="EMBL/GenBank/DDBJ databases">
        <authorList>
            <person name="Audoor S."/>
            <person name="Bilcke G."/>
        </authorList>
    </citation>
    <scope>NUCLEOTIDE SEQUENCE</scope>
</reference>
<evidence type="ECO:0000256" key="1">
    <source>
        <dbReference type="SAM" id="MobiDB-lite"/>
    </source>
</evidence>
<comment type="caution">
    <text evidence="3">The sequence shown here is derived from an EMBL/GenBank/DDBJ whole genome shotgun (WGS) entry which is preliminary data.</text>
</comment>
<dbReference type="Proteomes" id="UP001295423">
    <property type="component" value="Unassembled WGS sequence"/>
</dbReference>
<evidence type="ECO:0000259" key="2">
    <source>
        <dbReference type="PROSITE" id="PS50206"/>
    </source>
</evidence>
<dbReference type="Gene3D" id="3.40.250.10">
    <property type="entry name" value="Rhodanese-like domain"/>
    <property type="match status" value="1"/>
</dbReference>
<feature type="region of interest" description="Disordered" evidence="1">
    <location>
        <begin position="1"/>
        <end position="24"/>
    </location>
</feature>
<organism evidence="3 4">
    <name type="scientific">Cylindrotheca closterium</name>
    <dbReference type="NCBI Taxonomy" id="2856"/>
    <lineage>
        <taxon>Eukaryota</taxon>
        <taxon>Sar</taxon>
        <taxon>Stramenopiles</taxon>
        <taxon>Ochrophyta</taxon>
        <taxon>Bacillariophyta</taxon>
        <taxon>Bacillariophyceae</taxon>
        <taxon>Bacillariophycidae</taxon>
        <taxon>Bacillariales</taxon>
        <taxon>Bacillariaceae</taxon>
        <taxon>Cylindrotheca</taxon>
    </lineage>
</organism>
<proteinExistence type="predicted"/>